<keyword evidence="10 11" id="KW-0694">RNA-binding</keyword>
<dbReference type="GO" id="GO:0004810">
    <property type="term" value="F:CCA tRNA nucleotidyltransferase activity"/>
    <property type="evidence" value="ECO:0007669"/>
    <property type="project" value="UniProtKB-EC"/>
</dbReference>
<keyword evidence="7 11" id="KW-0692">RNA repair</keyword>
<organism evidence="15 16">
    <name type="scientific">Neobacillus pocheonensis</name>
    <dbReference type="NCBI Taxonomy" id="363869"/>
    <lineage>
        <taxon>Bacteria</taxon>
        <taxon>Bacillati</taxon>
        <taxon>Bacillota</taxon>
        <taxon>Bacilli</taxon>
        <taxon>Bacillales</taxon>
        <taxon>Bacillaceae</taxon>
        <taxon>Neobacillus</taxon>
    </lineage>
</organism>
<feature type="binding site" evidence="11">
    <location>
        <position position="40"/>
    </location>
    <ligand>
        <name>Mg(2+)</name>
        <dbReference type="ChEBI" id="CHEBI:18420"/>
    </ligand>
</feature>
<feature type="binding site" evidence="11">
    <location>
        <position position="30"/>
    </location>
    <ligand>
        <name>ATP</name>
        <dbReference type="ChEBI" id="CHEBI:30616"/>
    </ligand>
</feature>
<comment type="cofactor">
    <cofactor evidence="1 11">
        <name>Mg(2+)</name>
        <dbReference type="ChEBI" id="CHEBI:18420"/>
    </cofactor>
</comment>
<proteinExistence type="inferred from homology"/>
<dbReference type="EC" id="2.7.7.72" evidence="11"/>
<keyword evidence="8 11" id="KW-0067">ATP-binding</keyword>
<evidence type="ECO:0000256" key="6">
    <source>
        <dbReference type="ARBA" id="ARBA00022741"/>
    </source>
</evidence>
<evidence type="ECO:0000259" key="13">
    <source>
        <dbReference type="Pfam" id="PF12627"/>
    </source>
</evidence>
<evidence type="ECO:0000256" key="7">
    <source>
        <dbReference type="ARBA" id="ARBA00022800"/>
    </source>
</evidence>
<keyword evidence="4 11" id="KW-0548">Nucleotidyltransferase</keyword>
<feature type="binding site" evidence="11">
    <location>
        <position position="111"/>
    </location>
    <ligand>
        <name>ATP</name>
        <dbReference type="ChEBI" id="CHEBI:30616"/>
    </ligand>
</feature>
<dbReference type="Gene3D" id="1.10.110.30">
    <property type="match status" value="1"/>
</dbReference>
<name>A0ABT0W676_9BACI</name>
<evidence type="ECO:0000256" key="8">
    <source>
        <dbReference type="ARBA" id="ARBA00022840"/>
    </source>
</evidence>
<dbReference type="InterPro" id="IPR043519">
    <property type="entry name" value="NT_sf"/>
</dbReference>
<gene>
    <name evidence="11" type="primary">cca</name>
    <name evidence="15" type="ORF">NDK43_04870</name>
</gene>
<feature type="domain" description="Poly A polymerase head" evidence="12">
    <location>
        <begin position="22"/>
        <end position="142"/>
    </location>
</feature>
<dbReference type="InterPro" id="IPR023068">
    <property type="entry name" value="CCA-adding_enz_firmicutes"/>
</dbReference>
<evidence type="ECO:0000256" key="9">
    <source>
        <dbReference type="ARBA" id="ARBA00022842"/>
    </source>
</evidence>
<dbReference type="Gene3D" id="1.10.246.80">
    <property type="match status" value="1"/>
</dbReference>
<dbReference type="SUPFAM" id="SSF81891">
    <property type="entry name" value="Poly A polymerase C-terminal region-like"/>
    <property type="match status" value="1"/>
</dbReference>
<feature type="binding site" evidence="11">
    <location>
        <position position="27"/>
    </location>
    <ligand>
        <name>CTP</name>
        <dbReference type="ChEBI" id="CHEBI:37563"/>
    </ligand>
</feature>
<dbReference type="PANTHER" id="PTHR46173:SF1">
    <property type="entry name" value="CCA TRNA NUCLEOTIDYLTRANSFERASE 1, MITOCHONDRIAL"/>
    <property type="match status" value="1"/>
</dbReference>
<dbReference type="Pfam" id="PF01743">
    <property type="entry name" value="PolyA_pol"/>
    <property type="match status" value="1"/>
</dbReference>
<feature type="binding site" evidence="11">
    <location>
        <position position="160"/>
    </location>
    <ligand>
        <name>ATP</name>
        <dbReference type="ChEBI" id="CHEBI:30616"/>
    </ligand>
</feature>
<evidence type="ECO:0000256" key="5">
    <source>
        <dbReference type="ARBA" id="ARBA00022723"/>
    </source>
</evidence>
<feature type="binding site" evidence="11">
    <location>
        <position position="157"/>
    </location>
    <ligand>
        <name>ATP</name>
        <dbReference type="ChEBI" id="CHEBI:30616"/>
    </ligand>
</feature>
<evidence type="ECO:0000256" key="4">
    <source>
        <dbReference type="ARBA" id="ARBA00022695"/>
    </source>
</evidence>
<evidence type="ECO:0000313" key="15">
    <source>
        <dbReference type="EMBL" id="MCM2531841.1"/>
    </source>
</evidence>
<dbReference type="PANTHER" id="PTHR46173">
    <property type="entry name" value="CCA TRNA NUCLEOTIDYLTRANSFERASE 1, MITOCHONDRIAL"/>
    <property type="match status" value="1"/>
</dbReference>
<feature type="binding site" evidence="11">
    <location>
        <position position="163"/>
    </location>
    <ligand>
        <name>CTP</name>
        <dbReference type="ChEBI" id="CHEBI:37563"/>
    </ligand>
</feature>
<keyword evidence="2 11" id="KW-0808">Transferase</keyword>
<keyword evidence="3 11" id="KW-0819">tRNA processing</keyword>
<evidence type="ECO:0000256" key="2">
    <source>
        <dbReference type="ARBA" id="ARBA00022679"/>
    </source>
</evidence>
<feature type="binding site" evidence="11">
    <location>
        <position position="30"/>
    </location>
    <ligand>
        <name>CTP</name>
        <dbReference type="ChEBI" id="CHEBI:37563"/>
    </ligand>
</feature>
<accession>A0ABT0W676</accession>
<feature type="binding site" evidence="11">
    <location>
        <position position="163"/>
    </location>
    <ligand>
        <name>ATP</name>
        <dbReference type="ChEBI" id="CHEBI:30616"/>
    </ligand>
</feature>
<feature type="binding site" evidence="11">
    <location>
        <position position="42"/>
    </location>
    <ligand>
        <name>Mg(2+)</name>
        <dbReference type="ChEBI" id="CHEBI:18420"/>
    </ligand>
</feature>
<dbReference type="Proteomes" id="UP001523262">
    <property type="component" value="Unassembled WGS sequence"/>
</dbReference>
<dbReference type="SUPFAM" id="SSF81301">
    <property type="entry name" value="Nucleotidyltransferase"/>
    <property type="match status" value="1"/>
</dbReference>
<dbReference type="EMBL" id="JAMQCR010000001">
    <property type="protein sequence ID" value="MCM2531841.1"/>
    <property type="molecule type" value="Genomic_DNA"/>
</dbReference>
<feature type="domain" description="CCA-adding enzyme C-terminal" evidence="14">
    <location>
        <begin position="246"/>
        <end position="393"/>
    </location>
</feature>
<dbReference type="CDD" id="cd05398">
    <property type="entry name" value="NT_ClassII-CCAase"/>
    <property type="match status" value="1"/>
</dbReference>
<comment type="function">
    <text evidence="11">Catalyzes the addition and repair of the essential 3'-terminal CCA sequence in tRNAs without using a nucleic acid template. Adds these three nucleotides in the order of C, C, and A to the tRNA nucleotide-73, using CTP and ATP as substrates and producing inorganic pyrophosphate. tRNA 3'-terminal CCA addition is required both for tRNA processing and repair. Also involved in tRNA surveillance by mediating tandem CCA addition to generate a CCACCA at the 3' terminus of unstable tRNAs. While stable tRNAs receive only 3'-terminal CCA, unstable tRNAs are marked with CCACCA and rapidly degraded.</text>
</comment>
<evidence type="ECO:0000256" key="1">
    <source>
        <dbReference type="ARBA" id="ARBA00001946"/>
    </source>
</evidence>
<sequence length="399" mass="46599">MLEPFVSAVPVLKKLEEAGFEAYFVGGAVRDFLLKNPINDVDIATSATPNEVKKTFPKTVDIGIDHGTILVLFQNKSYEITTFRTESEYQDFRRPKGVSFVRSLNEDLQRRDFTMNAIAMDRFGKLIDPFNGQFAIQERMIRTVGQATERFQEDALRMMRAVRFVSQLGFELERETVKALDHLVPLLAHIAIERKRAEFEKLLKGKNRKQALNLLIETGLFSYLPGLSNHKEHLEELKNYDFDTLSKDEMWTLLIFCLNLEEKSIEGFLRNWRLPLKEIRNIQRILLFLFKRLKQEWTVYDLYLAGSDTIKSVETLFQVLKGNKEFESIFRWVNLYKQLPIKERSDMKVTGNDLLAWFDSKGGPWLHEMLTKIEQAILEGKAVNDNNKIKEWLMECNQK</sequence>
<evidence type="ECO:0000259" key="14">
    <source>
        <dbReference type="Pfam" id="PF13735"/>
    </source>
</evidence>
<dbReference type="Gene3D" id="1.20.58.560">
    <property type="match status" value="1"/>
</dbReference>
<comment type="subunit">
    <text evidence="11">Homodimer.</text>
</comment>
<keyword evidence="9 11" id="KW-0460">Magnesium</keyword>
<evidence type="ECO:0000259" key="12">
    <source>
        <dbReference type="Pfam" id="PF01743"/>
    </source>
</evidence>
<dbReference type="InterPro" id="IPR050264">
    <property type="entry name" value="Bact_CCA-adding_enz_type3_sf"/>
</dbReference>
<feature type="binding site" evidence="11">
    <location>
        <position position="160"/>
    </location>
    <ligand>
        <name>CTP</name>
        <dbReference type="ChEBI" id="CHEBI:37563"/>
    </ligand>
</feature>
<dbReference type="InterPro" id="IPR002646">
    <property type="entry name" value="PolA_pol_head_dom"/>
</dbReference>
<reference evidence="15 16" key="1">
    <citation type="submission" date="2022-06" db="EMBL/GenBank/DDBJ databases">
        <authorList>
            <person name="Jeon C.O."/>
        </authorList>
    </citation>
    <scope>NUCLEOTIDE SEQUENCE [LARGE SCALE GENOMIC DNA]</scope>
    <source>
        <strain evidence="15 16">KCTC 13943</strain>
    </source>
</reference>
<feature type="binding site" evidence="11">
    <location>
        <position position="27"/>
    </location>
    <ligand>
        <name>ATP</name>
        <dbReference type="ChEBI" id="CHEBI:30616"/>
    </ligand>
</feature>
<dbReference type="NCBIfam" id="NF009814">
    <property type="entry name" value="PRK13299.1"/>
    <property type="match status" value="1"/>
</dbReference>
<evidence type="ECO:0000256" key="3">
    <source>
        <dbReference type="ARBA" id="ARBA00022694"/>
    </source>
</evidence>
<feature type="binding site" evidence="11">
    <location>
        <position position="154"/>
    </location>
    <ligand>
        <name>ATP</name>
        <dbReference type="ChEBI" id="CHEBI:30616"/>
    </ligand>
</feature>
<keyword evidence="5 11" id="KW-0479">Metal-binding</keyword>
<comment type="catalytic activity">
    <reaction evidence="11">
        <text>a tRNA precursor + 2 CTP + ATP = a tRNA with a 3' CCA end + 3 diphosphate</text>
        <dbReference type="Rhea" id="RHEA:14433"/>
        <dbReference type="Rhea" id="RHEA-COMP:10465"/>
        <dbReference type="Rhea" id="RHEA-COMP:10468"/>
        <dbReference type="ChEBI" id="CHEBI:30616"/>
        <dbReference type="ChEBI" id="CHEBI:33019"/>
        <dbReference type="ChEBI" id="CHEBI:37563"/>
        <dbReference type="ChEBI" id="CHEBI:74896"/>
        <dbReference type="ChEBI" id="CHEBI:83071"/>
        <dbReference type="EC" id="2.7.7.72"/>
    </reaction>
</comment>
<evidence type="ECO:0000256" key="10">
    <source>
        <dbReference type="ARBA" id="ARBA00022884"/>
    </source>
</evidence>
<feature type="binding site" evidence="11">
    <location>
        <position position="154"/>
    </location>
    <ligand>
        <name>CTP</name>
        <dbReference type="ChEBI" id="CHEBI:37563"/>
    </ligand>
</feature>
<dbReference type="HAMAP" id="MF_01263">
    <property type="entry name" value="CCA_bact_type3"/>
    <property type="match status" value="1"/>
</dbReference>
<dbReference type="InterPro" id="IPR032810">
    <property type="entry name" value="CCA-adding_enz_C"/>
</dbReference>
<dbReference type="Pfam" id="PF12627">
    <property type="entry name" value="PolyA_pol_RNAbd"/>
    <property type="match status" value="1"/>
</dbReference>
<comment type="miscellaneous">
    <text evidence="11">A single active site specifically recognizes both ATP and CTP and is responsible for their addition.</text>
</comment>
<feature type="binding site" evidence="11">
    <location>
        <position position="111"/>
    </location>
    <ligand>
        <name>CTP</name>
        <dbReference type="ChEBI" id="CHEBI:37563"/>
    </ligand>
</feature>
<evidence type="ECO:0000256" key="11">
    <source>
        <dbReference type="HAMAP-Rule" id="MF_01263"/>
    </source>
</evidence>
<dbReference type="Gene3D" id="3.30.460.10">
    <property type="entry name" value="Beta Polymerase, domain 2"/>
    <property type="match status" value="1"/>
</dbReference>
<feature type="binding site" evidence="11">
    <location>
        <position position="157"/>
    </location>
    <ligand>
        <name>CTP</name>
        <dbReference type="ChEBI" id="CHEBI:37563"/>
    </ligand>
</feature>
<comment type="caution">
    <text evidence="15">The sequence shown here is derived from an EMBL/GenBank/DDBJ whole genome shotgun (WGS) entry which is preliminary data.</text>
</comment>
<evidence type="ECO:0000313" key="16">
    <source>
        <dbReference type="Proteomes" id="UP001523262"/>
    </source>
</evidence>
<dbReference type="InterPro" id="IPR032828">
    <property type="entry name" value="PolyA_RNA-bd"/>
</dbReference>
<comment type="catalytic activity">
    <reaction evidence="11">
        <text>a tRNA with a 3' CCA end + 2 CTP + ATP = a tRNA with a 3' CCACCA end + 3 diphosphate</text>
        <dbReference type="Rhea" id="RHEA:76235"/>
        <dbReference type="Rhea" id="RHEA-COMP:10468"/>
        <dbReference type="Rhea" id="RHEA-COMP:18655"/>
        <dbReference type="ChEBI" id="CHEBI:30616"/>
        <dbReference type="ChEBI" id="CHEBI:33019"/>
        <dbReference type="ChEBI" id="CHEBI:37563"/>
        <dbReference type="ChEBI" id="CHEBI:83071"/>
        <dbReference type="ChEBI" id="CHEBI:195187"/>
    </reaction>
</comment>
<feature type="domain" description="tRNA nucleotidyltransferase/poly(A) polymerase RNA and SrmB- binding" evidence="13">
    <location>
        <begin position="169"/>
        <end position="228"/>
    </location>
</feature>
<protein>
    <recommendedName>
        <fullName evidence="11">CCA-adding enzyme</fullName>
        <ecNumber evidence="11">2.7.7.72</ecNumber>
    </recommendedName>
    <alternativeName>
        <fullName evidence="11">CCA tRNA nucleotidyltransferase</fullName>
    </alternativeName>
    <alternativeName>
        <fullName evidence="11">tRNA CCA-pyrophosphorylase</fullName>
    </alternativeName>
    <alternativeName>
        <fullName evidence="11">tRNA adenylyl-/cytidylyl- transferase</fullName>
    </alternativeName>
    <alternativeName>
        <fullName evidence="11">tRNA nucleotidyltransferase</fullName>
    </alternativeName>
    <alternativeName>
        <fullName evidence="11">tRNA-NT</fullName>
    </alternativeName>
</protein>
<dbReference type="Pfam" id="PF13735">
    <property type="entry name" value="tRNA_NucTran2_2"/>
    <property type="match status" value="1"/>
</dbReference>
<comment type="similarity">
    <text evidence="11">Belongs to the tRNA nucleotidyltransferase/poly(A) polymerase family. Bacterial CCA-adding enzyme type 3 subfamily.</text>
</comment>
<keyword evidence="6 11" id="KW-0547">Nucleotide-binding</keyword>
<keyword evidence="16" id="KW-1185">Reference proteome</keyword>